<dbReference type="PANTHER" id="PTHR32309">
    <property type="entry name" value="TYROSINE-PROTEIN KINASE"/>
    <property type="match status" value="1"/>
</dbReference>
<dbReference type="Pfam" id="PF02706">
    <property type="entry name" value="Wzz"/>
    <property type="match status" value="1"/>
</dbReference>
<dbReference type="RefSeq" id="WP_110401637.1">
    <property type="nucleotide sequence ID" value="NZ_QJJS01000015.1"/>
</dbReference>
<feature type="domain" description="Polysaccharide chain length determinant N-terminal" evidence="9">
    <location>
        <begin position="13"/>
        <end position="92"/>
    </location>
</feature>
<reference evidence="10 11" key="1">
    <citation type="submission" date="2018-05" db="EMBL/GenBank/DDBJ databases">
        <title>Genomic Encyclopedia of Type Strains, Phase IV (KMG-IV): sequencing the most valuable type-strain genomes for metagenomic binning, comparative biology and taxonomic classification.</title>
        <authorList>
            <person name="Goeker M."/>
        </authorList>
    </citation>
    <scope>NUCLEOTIDE SEQUENCE [LARGE SCALE GENOMIC DNA]</scope>
    <source>
        <strain evidence="10 11">DSM 566</strain>
    </source>
</reference>
<dbReference type="GO" id="GO:0005886">
    <property type="term" value="C:plasma membrane"/>
    <property type="evidence" value="ECO:0007669"/>
    <property type="project" value="UniProtKB-SubCell"/>
</dbReference>
<gene>
    <name evidence="10" type="ORF">C7444_11516</name>
</gene>
<keyword evidence="2" id="KW-1003">Cell membrane</keyword>
<evidence type="ECO:0000256" key="6">
    <source>
        <dbReference type="SAM" id="Coils"/>
    </source>
</evidence>
<evidence type="ECO:0000256" key="2">
    <source>
        <dbReference type="ARBA" id="ARBA00022475"/>
    </source>
</evidence>
<protein>
    <submittedName>
        <fullName evidence="10">Polysaccharide chain length determinant protein (PEP-CTERM system associated)</fullName>
    </submittedName>
</protein>
<feature type="transmembrane region" description="Helical" evidence="8">
    <location>
        <begin position="428"/>
        <end position="450"/>
    </location>
</feature>
<dbReference type="PANTHER" id="PTHR32309:SF13">
    <property type="entry name" value="FERRIC ENTEROBACTIN TRANSPORT PROTEIN FEPE"/>
    <property type="match status" value="1"/>
</dbReference>
<evidence type="ECO:0000256" key="3">
    <source>
        <dbReference type="ARBA" id="ARBA00022692"/>
    </source>
</evidence>
<evidence type="ECO:0000256" key="5">
    <source>
        <dbReference type="ARBA" id="ARBA00023136"/>
    </source>
</evidence>
<feature type="transmembrane region" description="Helical" evidence="8">
    <location>
        <begin position="20"/>
        <end position="40"/>
    </location>
</feature>
<keyword evidence="11" id="KW-1185">Reference proteome</keyword>
<dbReference type="NCBIfam" id="TIGR03007">
    <property type="entry name" value="pepcterm_ChnLen"/>
    <property type="match status" value="1"/>
</dbReference>
<dbReference type="GO" id="GO:0004713">
    <property type="term" value="F:protein tyrosine kinase activity"/>
    <property type="evidence" value="ECO:0007669"/>
    <property type="project" value="TreeGrafter"/>
</dbReference>
<feature type="region of interest" description="Disordered" evidence="7">
    <location>
        <begin position="301"/>
        <end position="320"/>
    </location>
</feature>
<keyword evidence="5 8" id="KW-0472">Membrane</keyword>
<feature type="transmembrane region" description="Helical" evidence="8">
    <location>
        <begin position="489"/>
        <end position="511"/>
    </location>
</feature>
<dbReference type="InterPro" id="IPR003856">
    <property type="entry name" value="LPS_length_determ_N"/>
</dbReference>
<comment type="subcellular location">
    <subcellularLocation>
        <location evidence="1">Cell membrane</location>
        <topology evidence="1">Multi-pass membrane protein</topology>
    </subcellularLocation>
</comment>
<evidence type="ECO:0000259" key="9">
    <source>
        <dbReference type="Pfam" id="PF02706"/>
    </source>
</evidence>
<dbReference type="OrthoDB" id="9795292at2"/>
<dbReference type="EMBL" id="QJJS01000015">
    <property type="protein sequence ID" value="PXW94124.1"/>
    <property type="molecule type" value="Genomic_DNA"/>
</dbReference>
<dbReference type="InterPro" id="IPR014345">
    <property type="entry name" value="XrtA_polysacc_chain"/>
</dbReference>
<accession>A0A318GXT6</accession>
<evidence type="ECO:0000256" key="4">
    <source>
        <dbReference type="ARBA" id="ARBA00022989"/>
    </source>
</evidence>
<organism evidence="10 11">
    <name type="scientific">Sphaerotilus hippei</name>
    <dbReference type="NCBI Taxonomy" id="744406"/>
    <lineage>
        <taxon>Bacteria</taxon>
        <taxon>Pseudomonadati</taxon>
        <taxon>Pseudomonadota</taxon>
        <taxon>Betaproteobacteria</taxon>
        <taxon>Burkholderiales</taxon>
        <taxon>Sphaerotilaceae</taxon>
        <taxon>Sphaerotilus</taxon>
    </lineage>
</organism>
<evidence type="ECO:0000256" key="8">
    <source>
        <dbReference type="SAM" id="Phobius"/>
    </source>
</evidence>
<proteinExistence type="predicted"/>
<dbReference type="Proteomes" id="UP000247811">
    <property type="component" value="Unassembled WGS sequence"/>
</dbReference>
<keyword evidence="4 8" id="KW-1133">Transmembrane helix</keyword>
<feature type="coiled-coil region" evidence="6">
    <location>
        <begin position="175"/>
        <end position="239"/>
    </location>
</feature>
<sequence length="517" mass="57608">MSELTRQAITVAHRVWRHRWVGVAVAWAVGIAGVGASVMMQERYEARARIYVDTQTVLKPLMQGLTVQPDIDQQVRMLGRNLVSRPNVEKLVAMPELGLTQGPGGPPEARVDSLLRSIKVEQTGGNNLYAISYRDTDPERARKLVSALVSLFMNSGVDSKRRDSQDASRFIDEQISLYEAKLVEAEGRVKDFKLRNIGVASPSSNQDFFARMAAISDEVNRIRIQLSAAEQSRDALRRELGSEDPQLPENAASAVSATPELDSRIDAQRRQLDDLIRRYTDEHPDVIAARRTIEQLEAQRRRELDERARSGRGRGGSAATNPVYQKLRVSQAEAEADVAALRAQLGVQQGRLAEIRSQAGQVPQAEADLAQLTRDYEVIRKNYEELVTRRESAALGVKIDQTGSMADFRVIEPPRVLPWAVFPSRKQLALVTLAAALFAGLLASYAMTFLHPTFGSERELRDFIKRPVLGSVALVADPRSVEQVRRDRLQLLGAMGLFVLIYGIWLVWIFLRPSALA</sequence>
<dbReference type="InterPro" id="IPR050445">
    <property type="entry name" value="Bact_polysacc_biosynth/exp"/>
</dbReference>
<dbReference type="AlphaFoldDB" id="A0A318GXT6"/>
<keyword evidence="3 8" id="KW-0812">Transmembrane</keyword>
<name>A0A318GXT6_9BURK</name>
<evidence type="ECO:0000256" key="7">
    <source>
        <dbReference type="SAM" id="MobiDB-lite"/>
    </source>
</evidence>
<comment type="caution">
    <text evidence="10">The sequence shown here is derived from an EMBL/GenBank/DDBJ whole genome shotgun (WGS) entry which is preliminary data.</text>
</comment>
<evidence type="ECO:0000256" key="1">
    <source>
        <dbReference type="ARBA" id="ARBA00004651"/>
    </source>
</evidence>
<evidence type="ECO:0000313" key="11">
    <source>
        <dbReference type="Proteomes" id="UP000247811"/>
    </source>
</evidence>
<evidence type="ECO:0000313" key="10">
    <source>
        <dbReference type="EMBL" id="PXW94124.1"/>
    </source>
</evidence>
<keyword evidence="6" id="KW-0175">Coiled coil</keyword>